<evidence type="ECO:0000313" key="2">
    <source>
        <dbReference type="EMBL" id="KAG6483607.1"/>
    </source>
</evidence>
<proteinExistence type="predicted"/>
<sequence>MNMLDKQMAQLLKDYDIAKAKAIASSFIPDDASSTYSDLDDQTNAHDTGGKGLADAESSGGGIGPTQYEAQPEGLTASFEPYPLYAEYQELADAGKIGIFLPEEHDKRKRTTDIERYVCHQIITSVREIEFIFQLKEYDLQRRAHHERRQSYCQKYLPTVKDTRMELWKVLSTVKEITKDVENVPP</sequence>
<protein>
    <submittedName>
        <fullName evidence="2">Uncharacterized protein</fullName>
    </submittedName>
</protein>
<dbReference type="EMBL" id="JACMSC010000016">
    <property type="protein sequence ID" value="KAG6483607.1"/>
    <property type="molecule type" value="Genomic_DNA"/>
</dbReference>
<dbReference type="Proteomes" id="UP000734854">
    <property type="component" value="Unassembled WGS sequence"/>
</dbReference>
<organism evidence="2 3">
    <name type="scientific">Zingiber officinale</name>
    <name type="common">Ginger</name>
    <name type="synonym">Amomum zingiber</name>
    <dbReference type="NCBI Taxonomy" id="94328"/>
    <lineage>
        <taxon>Eukaryota</taxon>
        <taxon>Viridiplantae</taxon>
        <taxon>Streptophyta</taxon>
        <taxon>Embryophyta</taxon>
        <taxon>Tracheophyta</taxon>
        <taxon>Spermatophyta</taxon>
        <taxon>Magnoliopsida</taxon>
        <taxon>Liliopsida</taxon>
        <taxon>Zingiberales</taxon>
        <taxon>Zingiberaceae</taxon>
        <taxon>Zingiber</taxon>
    </lineage>
</organism>
<keyword evidence="3" id="KW-1185">Reference proteome</keyword>
<gene>
    <name evidence="2" type="ORF">ZIOFF_060255</name>
</gene>
<evidence type="ECO:0000313" key="3">
    <source>
        <dbReference type="Proteomes" id="UP000734854"/>
    </source>
</evidence>
<evidence type="ECO:0000256" key="1">
    <source>
        <dbReference type="SAM" id="MobiDB-lite"/>
    </source>
</evidence>
<dbReference type="AlphaFoldDB" id="A0A8J5FAJ4"/>
<accession>A0A8J5FAJ4</accession>
<feature type="region of interest" description="Disordered" evidence="1">
    <location>
        <begin position="34"/>
        <end position="69"/>
    </location>
</feature>
<reference evidence="2 3" key="1">
    <citation type="submission" date="2020-08" db="EMBL/GenBank/DDBJ databases">
        <title>Plant Genome Project.</title>
        <authorList>
            <person name="Zhang R.-G."/>
        </authorList>
    </citation>
    <scope>NUCLEOTIDE SEQUENCE [LARGE SCALE GENOMIC DNA]</scope>
    <source>
        <tissue evidence="2">Rhizome</tissue>
    </source>
</reference>
<comment type="caution">
    <text evidence="2">The sequence shown here is derived from an EMBL/GenBank/DDBJ whole genome shotgun (WGS) entry which is preliminary data.</text>
</comment>
<name>A0A8J5FAJ4_ZINOF</name>